<evidence type="ECO:0000313" key="4">
    <source>
        <dbReference type="EMBL" id="GES82657.1"/>
    </source>
</evidence>
<accession>A0A2Z6RS62</accession>
<dbReference type="GO" id="GO:0032418">
    <property type="term" value="P:lysosome localization"/>
    <property type="evidence" value="ECO:0007669"/>
    <property type="project" value="TreeGrafter"/>
</dbReference>
<evidence type="ECO:0000256" key="1">
    <source>
        <dbReference type="ARBA" id="ARBA00005913"/>
    </source>
</evidence>
<dbReference type="EMBL" id="BEXD01002946">
    <property type="protein sequence ID" value="GBB99829.1"/>
    <property type="molecule type" value="Genomic_DNA"/>
</dbReference>
<sequence length="125" mass="14867">MPQQSEQEEKSTNEVCAEHTMKRMKGMMNEVDLNKIVQNQNSIHEILEYNTTSLTSFNDFSHIKYEEFSKKLDTHSKCIKEMKIDLEYIFKKLRLLKTKVSTQYPDAYAEVEKRFPKHNDNNVDE</sequence>
<dbReference type="STRING" id="94130.A0A2Z6RS62"/>
<dbReference type="OrthoDB" id="10258877at2759"/>
<feature type="domain" description="KxDL" evidence="2">
    <location>
        <begin position="23"/>
        <end position="108"/>
    </location>
</feature>
<proteinExistence type="inferred from homology"/>
<gene>
    <name evidence="4" type="ORF">RCL2_000984700</name>
    <name evidence="3" type="ORF">RclHR1_03650005</name>
</gene>
<evidence type="ECO:0000259" key="2">
    <source>
        <dbReference type="Pfam" id="PF10241"/>
    </source>
</evidence>
<dbReference type="Pfam" id="PF10241">
    <property type="entry name" value="KxDL"/>
    <property type="match status" value="1"/>
</dbReference>
<dbReference type="PANTHER" id="PTHR13511">
    <property type="entry name" value="KXDL MOTIF-CONTAINING PROTEIN 1"/>
    <property type="match status" value="1"/>
</dbReference>
<keyword evidence="5" id="KW-1185">Reference proteome</keyword>
<dbReference type="InterPro" id="IPR039843">
    <property type="entry name" value="KXD1-like"/>
</dbReference>
<name>A0A2Z6RS62_9GLOM</name>
<comment type="similarity">
    <text evidence="1">Belongs to the KXD1 family.</text>
</comment>
<reference evidence="3 5" key="1">
    <citation type="submission" date="2017-11" db="EMBL/GenBank/DDBJ databases">
        <title>The genome of Rhizophagus clarus HR1 reveals common genetic basis of auxotrophy among arbuscular mycorrhizal fungi.</title>
        <authorList>
            <person name="Kobayashi Y."/>
        </authorList>
    </citation>
    <scope>NUCLEOTIDE SEQUENCE [LARGE SCALE GENOMIC DNA]</scope>
    <source>
        <strain evidence="3 5">HR1</strain>
    </source>
</reference>
<reference evidence="4" key="2">
    <citation type="submission" date="2019-10" db="EMBL/GenBank/DDBJ databases">
        <title>Conservation and host-specific expression of non-tandemly repeated heterogenous ribosome RNA gene in arbuscular mycorrhizal fungi.</title>
        <authorList>
            <person name="Maeda T."/>
            <person name="Kobayashi Y."/>
            <person name="Nakagawa T."/>
            <person name="Ezawa T."/>
            <person name="Yamaguchi K."/>
            <person name="Bino T."/>
            <person name="Nishimoto Y."/>
            <person name="Shigenobu S."/>
            <person name="Kawaguchi M."/>
        </authorList>
    </citation>
    <scope>NUCLEOTIDE SEQUENCE</scope>
    <source>
        <strain evidence="4">HR1</strain>
    </source>
</reference>
<evidence type="ECO:0000313" key="3">
    <source>
        <dbReference type="EMBL" id="GBB99829.1"/>
    </source>
</evidence>
<dbReference type="EMBL" id="BLAL01000062">
    <property type="protein sequence ID" value="GES82657.1"/>
    <property type="molecule type" value="Genomic_DNA"/>
</dbReference>
<dbReference type="AlphaFoldDB" id="A0A2Z6RS62"/>
<evidence type="ECO:0000313" key="5">
    <source>
        <dbReference type="Proteomes" id="UP000247702"/>
    </source>
</evidence>
<dbReference type="InterPro" id="IPR019371">
    <property type="entry name" value="KxDL_dom"/>
</dbReference>
<comment type="caution">
    <text evidence="3">The sequence shown here is derived from an EMBL/GenBank/DDBJ whole genome shotgun (WGS) entry which is preliminary data.</text>
</comment>
<dbReference type="Proteomes" id="UP000247702">
    <property type="component" value="Unassembled WGS sequence"/>
</dbReference>
<dbReference type="GO" id="GO:0099078">
    <property type="term" value="C:BORC complex"/>
    <property type="evidence" value="ECO:0007669"/>
    <property type="project" value="TreeGrafter"/>
</dbReference>
<dbReference type="PANTHER" id="PTHR13511:SF0">
    <property type="entry name" value="KXDL MOTIF-CONTAINING PROTEIN 1"/>
    <property type="match status" value="1"/>
</dbReference>
<dbReference type="Proteomes" id="UP000615446">
    <property type="component" value="Unassembled WGS sequence"/>
</dbReference>
<protein>
    <submittedName>
        <fullName evidence="4">KxDL motif-containing protein 1</fullName>
    </submittedName>
</protein>
<organism evidence="3 5">
    <name type="scientific">Rhizophagus clarus</name>
    <dbReference type="NCBI Taxonomy" id="94130"/>
    <lineage>
        <taxon>Eukaryota</taxon>
        <taxon>Fungi</taxon>
        <taxon>Fungi incertae sedis</taxon>
        <taxon>Mucoromycota</taxon>
        <taxon>Glomeromycotina</taxon>
        <taxon>Glomeromycetes</taxon>
        <taxon>Glomerales</taxon>
        <taxon>Glomeraceae</taxon>
        <taxon>Rhizophagus</taxon>
    </lineage>
</organism>